<feature type="non-terminal residue" evidence="1">
    <location>
        <position position="96"/>
    </location>
</feature>
<accession>S4PDN3</accession>
<dbReference type="AlphaFoldDB" id="S4PDN3"/>
<sequence length="96" mass="10675">MDLICGQIIHDHSPQKFDITGWSIKPRKHSRLCRSDTSTQKCKAVEKKVTVQETNNTVSIRESSRVTRAPEHGIAHGISTLHRASDGGLSIILFPD</sequence>
<reference evidence="1" key="1">
    <citation type="journal article" date="2013" name="BMC Genomics">
        <title>Unscrambling butterfly oogenesis.</title>
        <authorList>
            <person name="Carter J.M."/>
            <person name="Baker S.C."/>
            <person name="Pink R."/>
            <person name="Carter D.R."/>
            <person name="Collins A."/>
            <person name="Tomlin J."/>
            <person name="Gibbs M."/>
            <person name="Breuker C.J."/>
        </authorList>
    </citation>
    <scope>NUCLEOTIDE SEQUENCE</scope>
    <source>
        <tissue evidence="1">Ovary</tissue>
    </source>
</reference>
<name>S4PDN3_9NEOP</name>
<protein>
    <submittedName>
        <fullName evidence="1">Uncharacterized protein</fullName>
    </submittedName>
</protein>
<dbReference type="EMBL" id="GAIX01007420">
    <property type="protein sequence ID" value="JAA85140.1"/>
    <property type="molecule type" value="Transcribed_RNA"/>
</dbReference>
<organism evidence="1">
    <name type="scientific">Pararge aegeria</name>
    <name type="common">speckled wood butterfly</name>
    <dbReference type="NCBI Taxonomy" id="116150"/>
    <lineage>
        <taxon>Eukaryota</taxon>
        <taxon>Metazoa</taxon>
        <taxon>Ecdysozoa</taxon>
        <taxon>Arthropoda</taxon>
        <taxon>Hexapoda</taxon>
        <taxon>Insecta</taxon>
        <taxon>Pterygota</taxon>
        <taxon>Neoptera</taxon>
        <taxon>Endopterygota</taxon>
        <taxon>Lepidoptera</taxon>
        <taxon>Glossata</taxon>
        <taxon>Ditrysia</taxon>
        <taxon>Papilionoidea</taxon>
        <taxon>Nymphalidae</taxon>
        <taxon>Satyrinae</taxon>
        <taxon>Satyrini</taxon>
        <taxon>Parargina</taxon>
        <taxon>Pararge</taxon>
    </lineage>
</organism>
<evidence type="ECO:0000313" key="1">
    <source>
        <dbReference type="EMBL" id="JAA85140.1"/>
    </source>
</evidence>
<proteinExistence type="predicted"/>
<reference evidence="1" key="2">
    <citation type="submission" date="2013-05" db="EMBL/GenBank/DDBJ databases">
        <authorList>
            <person name="Carter J.-M."/>
            <person name="Baker S.C."/>
            <person name="Pink R."/>
            <person name="Carter D.R.F."/>
            <person name="Collins A."/>
            <person name="Tomlin J."/>
            <person name="Gibbs M."/>
            <person name="Breuker C.J."/>
        </authorList>
    </citation>
    <scope>NUCLEOTIDE SEQUENCE</scope>
    <source>
        <tissue evidence="1">Ovary</tissue>
    </source>
</reference>